<dbReference type="AlphaFoldDB" id="A0A9P6CPK6"/>
<dbReference type="InterPro" id="IPR018261">
    <property type="entry name" value="Ribosomal_bL27_CS"/>
</dbReference>
<dbReference type="GO" id="GO:0006412">
    <property type="term" value="P:translation"/>
    <property type="evidence" value="ECO:0007669"/>
    <property type="project" value="InterPro"/>
</dbReference>
<name>A0A9P6CPK6_9AGAR</name>
<evidence type="ECO:0000256" key="1">
    <source>
        <dbReference type="ARBA" id="ARBA00010797"/>
    </source>
</evidence>
<dbReference type="Proteomes" id="UP000807353">
    <property type="component" value="Unassembled WGS sequence"/>
</dbReference>
<dbReference type="PROSITE" id="PS00831">
    <property type="entry name" value="RIBOSOMAL_L27"/>
    <property type="match status" value="1"/>
</dbReference>
<dbReference type="GO" id="GO:0003735">
    <property type="term" value="F:structural constituent of ribosome"/>
    <property type="evidence" value="ECO:0007669"/>
    <property type="project" value="InterPro"/>
</dbReference>
<keyword evidence="6" id="KW-1185">Reference proteome</keyword>
<organism evidence="5 6">
    <name type="scientific">Collybia nuda</name>
    <dbReference type="NCBI Taxonomy" id="64659"/>
    <lineage>
        <taxon>Eukaryota</taxon>
        <taxon>Fungi</taxon>
        <taxon>Dikarya</taxon>
        <taxon>Basidiomycota</taxon>
        <taxon>Agaricomycotina</taxon>
        <taxon>Agaricomycetes</taxon>
        <taxon>Agaricomycetidae</taxon>
        <taxon>Agaricales</taxon>
        <taxon>Tricholomatineae</taxon>
        <taxon>Clitocybaceae</taxon>
        <taxon>Collybia</taxon>
    </lineage>
</organism>
<evidence type="ECO:0000256" key="2">
    <source>
        <dbReference type="ARBA" id="ARBA00022980"/>
    </source>
</evidence>
<comment type="similarity">
    <text evidence="1">Belongs to the bacterial ribosomal protein bL27 family.</text>
</comment>
<dbReference type="GO" id="GO:0005762">
    <property type="term" value="C:mitochondrial large ribosomal subunit"/>
    <property type="evidence" value="ECO:0007669"/>
    <property type="project" value="TreeGrafter"/>
</dbReference>
<accession>A0A9P6CPK6</accession>
<evidence type="ECO:0000313" key="6">
    <source>
        <dbReference type="Proteomes" id="UP000807353"/>
    </source>
</evidence>
<comment type="caution">
    <text evidence="5">The sequence shown here is derived from an EMBL/GenBank/DDBJ whole genome shotgun (WGS) entry which is preliminary data.</text>
</comment>
<keyword evidence="3" id="KW-0687">Ribonucleoprotein</keyword>
<dbReference type="NCBIfam" id="TIGR00062">
    <property type="entry name" value="L27"/>
    <property type="match status" value="1"/>
</dbReference>
<dbReference type="PANTHER" id="PTHR15893:SF0">
    <property type="entry name" value="LARGE RIBOSOMAL SUBUNIT PROTEIN BL27M"/>
    <property type="match status" value="1"/>
</dbReference>
<dbReference type="PRINTS" id="PR00063">
    <property type="entry name" value="RIBOSOMALL27"/>
</dbReference>
<dbReference type="Pfam" id="PF01016">
    <property type="entry name" value="Ribosomal_L27"/>
    <property type="match status" value="1"/>
</dbReference>
<proteinExistence type="inferred from homology"/>
<dbReference type="EMBL" id="MU150230">
    <property type="protein sequence ID" value="KAF9469345.1"/>
    <property type="molecule type" value="Genomic_DNA"/>
</dbReference>
<reference evidence="5" key="1">
    <citation type="submission" date="2020-11" db="EMBL/GenBank/DDBJ databases">
        <authorList>
            <consortium name="DOE Joint Genome Institute"/>
            <person name="Ahrendt S."/>
            <person name="Riley R."/>
            <person name="Andreopoulos W."/>
            <person name="Labutti K."/>
            <person name="Pangilinan J."/>
            <person name="Ruiz-Duenas F.J."/>
            <person name="Barrasa J.M."/>
            <person name="Sanchez-Garcia M."/>
            <person name="Camarero S."/>
            <person name="Miyauchi S."/>
            <person name="Serrano A."/>
            <person name="Linde D."/>
            <person name="Babiker R."/>
            <person name="Drula E."/>
            <person name="Ayuso-Fernandez I."/>
            <person name="Pacheco R."/>
            <person name="Padilla G."/>
            <person name="Ferreira P."/>
            <person name="Barriuso J."/>
            <person name="Kellner H."/>
            <person name="Castanera R."/>
            <person name="Alfaro M."/>
            <person name="Ramirez L."/>
            <person name="Pisabarro A.G."/>
            <person name="Kuo A."/>
            <person name="Tritt A."/>
            <person name="Lipzen A."/>
            <person name="He G."/>
            <person name="Yan M."/>
            <person name="Ng V."/>
            <person name="Cullen D."/>
            <person name="Martin F."/>
            <person name="Rosso M.-N."/>
            <person name="Henrissat B."/>
            <person name="Hibbett D."/>
            <person name="Martinez A.T."/>
            <person name="Grigoriev I.V."/>
        </authorList>
    </citation>
    <scope>NUCLEOTIDE SEQUENCE</scope>
    <source>
        <strain evidence="5">CBS 247.69</strain>
    </source>
</reference>
<protein>
    <recommendedName>
        <fullName evidence="4">Large ribosomal subunit protein bL27m</fullName>
    </recommendedName>
</protein>
<gene>
    <name evidence="5" type="ORF">BDZ94DRAFT_1244255</name>
</gene>
<dbReference type="OrthoDB" id="1867012at2759"/>
<dbReference type="PANTHER" id="PTHR15893">
    <property type="entry name" value="RIBOSOMAL PROTEIN L27"/>
    <property type="match status" value="1"/>
</dbReference>
<sequence length="148" mass="16412">MAFFSRCRDLARNPFSILGLGSIRTATKRAGGTVHNHGGSPGKRLGVKKFSDQYVIPGNIIVRQRGTTFHPGDHVKMGRDHTIYAVAPGVVRFYKKKWMAGERKFVGVVLERGEVLPRDEAARGRSRYCGLVNLNSATPKLRHIVAKN</sequence>
<evidence type="ECO:0000256" key="3">
    <source>
        <dbReference type="ARBA" id="ARBA00023274"/>
    </source>
</evidence>
<evidence type="ECO:0000256" key="4">
    <source>
        <dbReference type="ARBA" id="ARBA00035267"/>
    </source>
</evidence>
<dbReference type="InterPro" id="IPR001684">
    <property type="entry name" value="Ribosomal_bL27"/>
</dbReference>
<dbReference type="SUPFAM" id="SSF110324">
    <property type="entry name" value="Ribosomal L27 protein-like"/>
    <property type="match status" value="1"/>
</dbReference>
<keyword evidence="2" id="KW-0689">Ribosomal protein</keyword>
<evidence type="ECO:0000313" key="5">
    <source>
        <dbReference type="EMBL" id="KAF9469345.1"/>
    </source>
</evidence>
<dbReference type="Gene3D" id="2.40.50.100">
    <property type="match status" value="1"/>
</dbReference>